<feature type="transmembrane region" description="Helical" evidence="12">
    <location>
        <begin position="358"/>
        <end position="378"/>
    </location>
</feature>
<evidence type="ECO:0000256" key="7">
    <source>
        <dbReference type="ARBA" id="ARBA00022723"/>
    </source>
</evidence>
<dbReference type="GO" id="GO:0070069">
    <property type="term" value="C:cytochrome complex"/>
    <property type="evidence" value="ECO:0007669"/>
    <property type="project" value="UniProtKB-UniRule"/>
</dbReference>
<dbReference type="PANTHER" id="PTHR30365:SF14">
    <property type="entry name" value="CYTOCHROME BD MENAQUINOL OXIDASE SUBUNIT I-RELATED"/>
    <property type="match status" value="1"/>
</dbReference>
<dbReference type="Proteomes" id="UP000198796">
    <property type="component" value="Unassembled WGS sequence"/>
</dbReference>
<dbReference type="GO" id="GO:0019646">
    <property type="term" value="P:aerobic electron transport chain"/>
    <property type="evidence" value="ECO:0007669"/>
    <property type="project" value="InterPro"/>
</dbReference>
<feature type="transmembrane region" description="Helical" evidence="12">
    <location>
        <begin position="323"/>
        <end position="346"/>
    </location>
</feature>
<keyword evidence="6 12" id="KW-0812">Transmembrane</keyword>
<dbReference type="InterPro" id="IPR002585">
    <property type="entry name" value="Cyt-d_ubiquinol_oxidase_su_1"/>
</dbReference>
<dbReference type="PANTHER" id="PTHR30365">
    <property type="entry name" value="CYTOCHROME D UBIQUINOL OXIDASE"/>
    <property type="match status" value="1"/>
</dbReference>
<proteinExistence type="inferred from homology"/>
<feature type="transmembrane region" description="Helical" evidence="12">
    <location>
        <begin position="411"/>
        <end position="430"/>
    </location>
</feature>
<keyword evidence="7 12" id="KW-0479">Metal-binding</keyword>
<evidence type="ECO:0000256" key="9">
    <source>
        <dbReference type="ARBA" id="ARBA00022989"/>
    </source>
</evidence>
<evidence type="ECO:0000256" key="5">
    <source>
        <dbReference type="ARBA" id="ARBA00022617"/>
    </source>
</evidence>
<keyword evidence="11 12" id="KW-0472">Membrane</keyword>
<evidence type="ECO:0000256" key="8">
    <source>
        <dbReference type="ARBA" id="ARBA00022982"/>
    </source>
</evidence>
<evidence type="ECO:0000256" key="4">
    <source>
        <dbReference type="ARBA" id="ARBA00022475"/>
    </source>
</evidence>
<keyword evidence="4 12" id="KW-1003">Cell membrane</keyword>
<keyword evidence="9 12" id="KW-1133">Transmembrane helix</keyword>
<evidence type="ECO:0000256" key="11">
    <source>
        <dbReference type="ARBA" id="ARBA00023136"/>
    </source>
</evidence>
<name>A0A1I0WIY4_9RHOB</name>
<dbReference type="STRING" id="871651.SAMN05421688_1422"/>
<dbReference type="GO" id="GO:0005886">
    <property type="term" value="C:plasma membrane"/>
    <property type="evidence" value="ECO:0007669"/>
    <property type="project" value="UniProtKB-SubCell"/>
</dbReference>
<evidence type="ECO:0000256" key="12">
    <source>
        <dbReference type="PIRNR" id="PIRNR006446"/>
    </source>
</evidence>
<evidence type="ECO:0000256" key="3">
    <source>
        <dbReference type="ARBA" id="ARBA00022448"/>
    </source>
</evidence>
<gene>
    <name evidence="13" type="ORF">SAMN05421688_1422</name>
</gene>
<sequence>METLLLSRIQFAANISFHILFPTITIALAWILVYFRVRYARGGGEHFMDAYRFWVKLFALTFAMGVVSGITMSFQFGTNWPGFMETVGNVAGPLLAYEVLTAFFLEAVFLGIMLFGAARVPGWLHMTATVLVATGTSLSAFWIISLNSWMHTPAGFEMRDGVAHVTSWVEVIFNPSLPYRLVHMLIASGLTASFLVAGISAFRQLMGERSAQVAATLRTGMFLAAILIPVQIFVGDQHGLNTLEYQPQKVAAMEANWETHEGVPLVLFALPDEELRENRLEIGIPNVASLILTHHLDGEVPGLNDFVSDDGDVLHPPVAPVFFAFRIMVGTGIAMLGISWLASALLLRGRDHALPRWFLWALVPMSFSGWLATLAGWYTTEIGRQPWLVQGVLKTEQAVTGVGAGMVASTLIAYLLLYAALLSAYVYVLFRIAWKAAKSDGIDAEQDVPTSGSAAAEVAAS</sequence>
<dbReference type="OrthoDB" id="9807042at2"/>
<evidence type="ECO:0000256" key="6">
    <source>
        <dbReference type="ARBA" id="ARBA00022692"/>
    </source>
</evidence>
<comment type="subcellular location">
    <subcellularLocation>
        <location evidence="12">Cell inner membrane</location>
    </subcellularLocation>
    <subcellularLocation>
        <location evidence="1">Cell membrane</location>
        <topology evidence="1">Multi-pass membrane protein</topology>
    </subcellularLocation>
</comment>
<keyword evidence="3 12" id="KW-0813">Transport</keyword>
<keyword evidence="8 12" id="KW-0249">Electron transport</keyword>
<evidence type="ECO:0000256" key="10">
    <source>
        <dbReference type="ARBA" id="ARBA00023004"/>
    </source>
</evidence>
<feature type="transmembrane region" description="Helical" evidence="12">
    <location>
        <begin position="214"/>
        <end position="234"/>
    </location>
</feature>
<dbReference type="EMBL" id="FOJU01000002">
    <property type="protein sequence ID" value="SFA87906.1"/>
    <property type="molecule type" value="Genomic_DNA"/>
</dbReference>
<dbReference type="Pfam" id="PF01654">
    <property type="entry name" value="Cyt_bd_oxida_I"/>
    <property type="match status" value="1"/>
</dbReference>
<dbReference type="RefSeq" id="WP_092062329.1">
    <property type="nucleotide sequence ID" value="NZ_FOJU01000002.1"/>
</dbReference>
<accession>A0A1I0WIY4</accession>
<comment type="similarity">
    <text evidence="2 12">Belongs to the cytochrome ubiquinol oxidase subunit 1 family.</text>
</comment>
<evidence type="ECO:0000313" key="13">
    <source>
        <dbReference type="EMBL" id="SFA87906.1"/>
    </source>
</evidence>
<feature type="transmembrane region" description="Helical" evidence="12">
    <location>
        <begin position="123"/>
        <end position="144"/>
    </location>
</feature>
<keyword evidence="14" id="KW-1185">Reference proteome</keyword>
<evidence type="ECO:0000313" key="14">
    <source>
        <dbReference type="Proteomes" id="UP000198796"/>
    </source>
</evidence>
<dbReference type="AlphaFoldDB" id="A0A1I0WIY4"/>
<keyword evidence="5 12" id="KW-0349">Heme</keyword>
<feature type="transmembrane region" description="Helical" evidence="12">
    <location>
        <begin position="94"/>
        <end position="116"/>
    </location>
</feature>
<dbReference type="GO" id="GO:0046872">
    <property type="term" value="F:metal ion binding"/>
    <property type="evidence" value="ECO:0007669"/>
    <property type="project" value="UniProtKB-UniRule"/>
</dbReference>
<dbReference type="GO" id="GO:0020037">
    <property type="term" value="F:heme binding"/>
    <property type="evidence" value="ECO:0007669"/>
    <property type="project" value="TreeGrafter"/>
</dbReference>
<reference evidence="13 14" key="1">
    <citation type="submission" date="2016-10" db="EMBL/GenBank/DDBJ databases">
        <authorList>
            <person name="de Groot N.N."/>
        </authorList>
    </citation>
    <scope>NUCLEOTIDE SEQUENCE [LARGE SCALE GENOMIC DNA]</scope>
    <source>
        <strain evidence="13 14">DSM 29316</strain>
    </source>
</reference>
<dbReference type="PIRSF" id="PIRSF006446">
    <property type="entry name" value="Cyt_quinol_oxidase_1"/>
    <property type="match status" value="1"/>
</dbReference>
<evidence type="ECO:0000256" key="1">
    <source>
        <dbReference type="ARBA" id="ARBA00004651"/>
    </source>
</evidence>
<keyword evidence="10 12" id="KW-0408">Iron</keyword>
<organism evidence="13 14">
    <name type="scientific">Poseidonocella pacifica</name>
    <dbReference type="NCBI Taxonomy" id="871651"/>
    <lineage>
        <taxon>Bacteria</taxon>
        <taxon>Pseudomonadati</taxon>
        <taxon>Pseudomonadota</taxon>
        <taxon>Alphaproteobacteria</taxon>
        <taxon>Rhodobacterales</taxon>
        <taxon>Roseobacteraceae</taxon>
        <taxon>Poseidonocella</taxon>
    </lineage>
</organism>
<feature type="transmembrane region" description="Helical" evidence="12">
    <location>
        <begin position="181"/>
        <end position="202"/>
    </location>
</feature>
<feature type="transmembrane region" description="Helical" evidence="12">
    <location>
        <begin position="53"/>
        <end position="74"/>
    </location>
</feature>
<dbReference type="GO" id="GO:0016682">
    <property type="term" value="F:oxidoreductase activity, acting on diphenols and related substances as donors, oxygen as acceptor"/>
    <property type="evidence" value="ECO:0007669"/>
    <property type="project" value="TreeGrafter"/>
</dbReference>
<dbReference type="GO" id="GO:0009055">
    <property type="term" value="F:electron transfer activity"/>
    <property type="evidence" value="ECO:0007669"/>
    <property type="project" value="UniProtKB-UniRule"/>
</dbReference>
<protein>
    <submittedName>
        <fullName evidence="13">Cytochrome bd-I ubiquinol oxidase subunit 1 apoprotein</fullName>
    </submittedName>
</protein>
<feature type="transmembrane region" description="Helical" evidence="12">
    <location>
        <begin position="12"/>
        <end position="33"/>
    </location>
</feature>
<evidence type="ECO:0000256" key="2">
    <source>
        <dbReference type="ARBA" id="ARBA00009819"/>
    </source>
</evidence>